<feature type="transmembrane region" description="Helical" evidence="8">
    <location>
        <begin position="278"/>
        <end position="298"/>
    </location>
</feature>
<evidence type="ECO:0000256" key="7">
    <source>
        <dbReference type="ARBA" id="ARBA00023136"/>
    </source>
</evidence>
<comment type="caution">
    <text evidence="9">The sequence shown here is derived from an EMBL/GenBank/DDBJ whole genome shotgun (WGS) entry which is preliminary data.</text>
</comment>
<feature type="transmembrane region" description="Helical" evidence="8">
    <location>
        <begin position="188"/>
        <end position="208"/>
    </location>
</feature>
<evidence type="ECO:0000313" key="9">
    <source>
        <dbReference type="EMBL" id="KRL05899.1"/>
    </source>
</evidence>
<dbReference type="Pfam" id="PF03824">
    <property type="entry name" value="NicO"/>
    <property type="match status" value="1"/>
</dbReference>
<dbReference type="InterPro" id="IPR004688">
    <property type="entry name" value="Ni/Co_transpt"/>
</dbReference>
<gene>
    <name evidence="9" type="ORF">FD46_GL000659</name>
</gene>
<dbReference type="EMBL" id="AZEH01000020">
    <property type="protein sequence ID" value="KRL05899.1"/>
    <property type="molecule type" value="Genomic_DNA"/>
</dbReference>
<feature type="transmembrane region" description="Helical" evidence="8">
    <location>
        <begin position="90"/>
        <end position="114"/>
    </location>
</feature>
<dbReference type="GO" id="GO:0015099">
    <property type="term" value="F:nickel cation transmembrane transporter activity"/>
    <property type="evidence" value="ECO:0007669"/>
    <property type="project" value="UniProtKB-UniRule"/>
</dbReference>
<protein>
    <recommendedName>
        <fullName evidence="8">Nickel/cobalt efflux system</fullName>
    </recommendedName>
</protein>
<dbReference type="GO" id="GO:0005886">
    <property type="term" value="C:plasma membrane"/>
    <property type="evidence" value="ECO:0007669"/>
    <property type="project" value="UniProtKB-SubCell"/>
</dbReference>
<organism evidence="9 10">
    <name type="scientific">Liquorilactobacillus oeni DSM 19972</name>
    <dbReference type="NCBI Taxonomy" id="1423777"/>
    <lineage>
        <taxon>Bacteria</taxon>
        <taxon>Bacillati</taxon>
        <taxon>Bacillota</taxon>
        <taxon>Bacilli</taxon>
        <taxon>Lactobacillales</taxon>
        <taxon>Lactobacillaceae</taxon>
        <taxon>Liquorilactobacillus</taxon>
    </lineage>
</organism>
<dbReference type="AlphaFoldDB" id="A0A0R1MN13"/>
<dbReference type="STRING" id="1423777.FD46_GL000659"/>
<sequence>MAARQNSAFWGLGLLSYTLGLRHAFDADHIAAIDNTVRKLVNQKRNAAGVGFYFSLGHSTIVIFLVLLVSFSVNVVKKQLPFLEKLGGKVGGIISGSFLLLLALANLVILINLYKTAKKVDFANLKENELDQMLGARGFLTRILAPLLKLINKSWQMYPIGFLFGLGFDTATEIALIALSAGNSQTAAGWRIIAFPLLFAAGMNLMDTTDSVMMTSAYRWAFATPVRKIYYNLTITSISVIAAFAIGSLELLQVAIAAAKKAGRTWSWLAELDFSQTGYFLVGIFLLLWILASVHYRYKTQSSVS</sequence>
<evidence type="ECO:0000313" key="10">
    <source>
        <dbReference type="Proteomes" id="UP000051686"/>
    </source>
</evidence>
<keyword evidence="7 8" id="KW-0472">Membrane</keyword>
<keyword evidence="4" id="KW-0533">Nickel</keyword>
<comment type="subcellular location">
    <subcellularLocation>
        <location evidence="8">Cell membrane</location>
        <topology evidence="8">Multi-pass membrane protein</topology>
    </subcellularLocation>
    <subcellularLocation>
        <location evidence="1">Endomembrane system</location>
        <topology evidence="1">Multi-pass membrane protein</topology>
    </subcellularLocation>
</comment>
<feature type="transmembrane region" description="Helical" evidence="8">
    <location>
        <begin position="158"/>
        <end position="182"/>
    </location>
</feature>
<dbReference type="PANTHER" id="PTHR31611:SF0">
    <property type="entry name" value="HIGH-AFFINITY NICKEL TRANSPORT PROTEIN NIC1"/>
    <property type="match status" value="1"/>
</dbReference>
<evidence type="ECO:0000256" key="6">
    <source>
        <dbReference type="ARBA" id="ARBA00022989"/>
    </source>
</evidence>
<evidence type="ECO:0000256" key="2">
    <source>
        <dbReference type="ARBA" id="ARBA00010892"/>
    </source>
</evidence>
<dbReference type="PANTHER" id="PTHR31611">
    <property type="entry name" value="HIGH-AFFINITY NICKEL TRANSPORT PROTEIN NIC1"/>
    <property type="match status" value="1"/>
</dbReference>
<keyword evidence="3 8" id="KW-0813">Transport</keyword>
<keyword evidence="6 8" id="KW-1133">Transmembrane helix</keyword>
<dbReference type="NCBIfam" id="TIGR00802">
    <property type="entry name" value="nico"/>
    <property type="match status" value="1"/>
</dbReference>
<dbReference type="Proteomes" id="UP000051686">
    <property type="component" value="Unassembled WGS sequence"/>
</dbReference>
<evidence type="ECO:0000256" key="4">
    <source>
        <dbReference type="ARBA" id="ARBA00022596"/>
    </source>
</evidence>
<evidence type="ECO:0000256" key="3">
    <source>
        <dbReference type="ARBA" id="ARBA00022448"/>
    </source>
</evidence>
<keyword evidence="5 8" id="KW-0812">Transmembrane</keyword>
<comment type="similarity">
    <text evidence="2 8">Belongs to the NiCoT transporter (TC 2.A.52) family.</text>
</comment>
<accession>A0A0R1MN13</accession>
<evidence type="ECO:0000256" key="1">
    <source>
        <dbReference type="ARBA" id="ARBA00004127"/>
    </source>
</evidence>
<dbReference type="PATRIC" id="fig|1423777.3.peg.678"/>
<reference evidence="9 10" key="1">
    <citation type="journal article" date="2015" name="Genome Announc.">
        <title>Expanding the biotechnology potential of lactobacilli through comparative genomics of 213 strains and associated genera.</title>
        <authorList>
            <person name="Sun Z."/>
            <person name="Harris H.M."/>
            <person name="McCann A."/>
            <person name="Guo C."/>
            <person name="Argimon S."/>
            <person name="Zhang W."/>
            <person name="Yang X."/>
            <person name="Jeffery I.B."/>
            <person name="Cooney J.C."/>
            <person name="Kagawa T.F."/>
            <person name="Liu W."/>
            <person name="Song Y."/>
            <person name="Salvetti E."/>
            <person name="Wrobel A."/>
            <person name="Rasinkangas P."/>
            <person name="Parkhill J."/>
            <person name="Rea M.C."/>
            <person name="O'Sullivan O."/>
            <person name="Ritari J."/>
            <person name="Douillard F.P."/>
            <person name="Paul Ross R."/>
            <person name="Yang R."/>
            <person name="Briner A.E."/>
            <person name="Felis G.E."/>
            <person name="de Vos W.M."/>
            <person name="Barrangou R."/>
            <person name="Klaenhammer T.R."/>
            <person name="Caufield P.W."/>
            <person name="Cui Y."/>
            <person name="Zhang H."/>
            <person name="O'Toole P.W."/>
        </authorList>
    </citation>
    <scope>NUCLEOTIDE SEQUENCE [LARGE SCALE GENOMIC DNA]</scope>
    <source>
        <strain evidence="9 10">DSM 19972</strain>
    </source>
</reference>
<dbReference type="GO" id="GO:0012505">
    <property type="term" value="C:endomembrane system"/>
    <property type="evidence" value="ECO:0007669"/>
    <property type="project" value="UniProtKB-SubCell"/>
</dbReference>
<evidence type="ECO:0000256" key="5">
    <source>
        <dbReference type="ARBA" id="ARBA00022692"/>
    </source>
</evidence>
<feature type="transmembrane region" description="Helical" evidence="8">
    <location>
        <begin position="229"/>
        <end position="258"/>
    </location>
</feature>
<evidence type="ECO:0000256" key="8">
    <source>
        <dbReference type="RuleBase" id="RU362101"/>
    </source>
</evidence>
<keyword evidence="10" id="KW-1185">Reference proteome</keyword>
<dbReference type="InterPro" id="IPR011541">
    <property type="entry name" value="Ni/Co_transpt_high_affinity"/>
</dbReference>
<name>A0A0R1MN13_9LACO</name>
<feature type="transmembrane region" description="Helical" evidence="8">
    <location>
        <begin position="48"/>
        <end position="69"/>
    </location>
</feature>
<proteinExistence type="inferred from homology"/>